<evidence type="ECO:0000256" key="2">
    <source>
        <dbReference type="ARBA" id="ARBA00022814"/>
    </source>
</evidence>
<evidence type="ECO:0000256" key="6">
    <source>
        <dbReference type="HAMAP-Rule" id="MF_00073"/>
    </source>
</evidence>
<evidence type="ECO:0000256" key="5">
    <source>
        <dbReference type="ARBA" id="ARBA00023163"/>
    </source>
</evidence>
<evidence type="ECO:0000313" key="8">
    <source>
        <dbReference type="EMBL" id="EFU75053.1"/>
    </source>
</evidence>
<name>E6LCL1_ENTI1</name>
<dbReference type="InterPro" id="IPR035926">
    <property type="entry name" value="NusB-like_sf"/>
</dbReference>
<keyword evidence="4 6" id="KW-0805">Transcription regulation</keyword>
<keyword evidence="9" id="KW-1185">Reference proteome</keyword>
<dbReference type="GO" id="GO:0006353">
    <property type="term" value="P:DNA-templated transcription termination"/>
    <property type="evidence" value="ECO:0007669"/>
    <property type="project" value="UniProtKB-UniRule"/>
</dbReference>
<evidence type="ECO:0000256" key="3">
    <source>
        <dbReference type="ARBA" id="ARBA00022884"/>
    </source>
</evidence>
<comment type="function">
    <text evidence="6">Involved in transcription antitermination. Required for transcription of ribosomal RNA (rRNA) genes. Binds specifically to the boxA antiterminator sequence of the ribosomal RNA (rrn) operons.</text>
</comment>
<dbReference type="InterPro" id="IPR011605">
    <property type="entry name" value="NusB_fam"/>
</dbReference>
<dbReference type="STRING" id="888064.HMPREF9088_0101"/>
<evidence type="ECO:0000313" key="9">
    <source>
        <dbReference type="Proteomes" id="UP000010296"/>
    </source>
</evidence>
<gene>
    <name evidence="6 8" type="primary">nusB</name>
    <name evidence="8" type="ORF">HMPREF9088_0101</name>
</gene>
<dbReference type="GO" id="GO:0031564">
    <property type="term" value="P:transcription antitermination"/>
    <property type="evidence" value="ECO:0007669"/>
    <property type="project" value="UniProtKB-KW"/>
</dbReference>
<dbReference type="InterPro" id="IPR006027">
    <property type="entry name" value="NusB_RsmB_TIM44"/>
</dbReference>
<dbReference type="Gene3D" id="1.10.940.10">
    <property type="entry name" value="NusB-like"/>
    <property type="match status" value="1"/>
</dbReference>
<dbReference type="eggNOG" id="COG0781">
    <property type="taxonomic scope" value="Bacteria"/>
</dbReference>
<dbReference type="PANTHER" id="PTHR11078:SF3">
    <property type="entry name" value="ANTITERMINATION NUSB DOMAIN-CONTAINING PROTEIN"/>
    <property type="match status" value="1"/>
</dbReference>
<evidence type="ECO:0000256" key="1">
    <source>
        <dbReference type="ARBA" id="ARBA00005952"/>
    </source>
</evidence>
<feature type="domain" description="NusB/RsmB/TIM44" evidence="7">
    <location>
        <begin position="9"/>
        <end position="141"/>
    </location>
</feature>
<accession>E6LCL1</accession>
<comment type="similarity">
    <text evidence="1 6">Belongs to the NusB family.</text>
</comment>
<dbReference type="HAMAP" id="MF_00073">
    <property type="entry name" value="NusB"/>
    <property type="match status" value="1"/>
</dbReference>
<evidence type="ECO:0000256" key="4">
    <source>
        <dbReference type="ARBA" id="ARBA00023015"/>
    </source>
</evidence>
<dbReference type="OrthoDB" id="9811381at2"/>
<dbReference type="GO" id="GO:0003723">
    <property type="term" value="F:RNA binding"/>
    <property type="evidence" value="ECO:0007669"/>
    <property type="project" value="UniProtKB-UniRule"/>
</dbReference>
<proteinExistence type="inferred from homology"/>
<keyword evidence="2 6" id="KW-0889">Transcription antitermination</keyword>
<dbReference type="AlphaFoldDB" id="E6LCL1"/>
<evidence type="ECO:0000259" key="7">
    <source>
        <dbReference type="Pfam" id="PF01029"/>
    </source>
</evidence>
<dbReference type="RefSeq" id="WP_007207122.1">
    <property type="nucleotide sequence ID" value="NZ_GL622241.1"/>
</dbReference>
<dbReference type="HOGENOM" id="CLU_087843_3_3_9"/>
<sequence>MSKELSRHDIREMAVQSLFPLDFSTEFSKQDAIAHAIEVNQYDLLDEEEENFVPDYLDWLVSGVCEHKNELDKEIESFLRPGWKIGRLAKMDVTILRLAIFEMQHAEDVPNKVVLNEAIELTKTFSDDQSRKFVNGVLSSINNKLEADGE</sequence>
<dbReference type="NCBIfam" id="NF001223">
    <property type="entry name" value="PRK00202.1-1"/>
    <property type="match status" value="1"/>
</dbReference>
<keyword evidence="5 6" id="KW-0804">Transcription</keyword>
<dbReference type="PANTHER" id="PTHR11078">
    <property type="entry name" value="N UTILIZATION SUBSTANCE PROTEIN B-RELATED"/>
    <property type="match status" value="1"/>
</dbReference>
<dbReference type="NCBIfam" id="TIGR01951">
    <property type="entry name" value="nusB"/>
    <property type="match status" value="1"/>
</dbReference>
<dbReference type="GO" id="GO:0005829">
    <property type="term" value="C:cytosol"/>
    <property type="evidence" value="ECO:0007669"/>
    <property type="project" value="TreeGrafter"/>
</dbReference>
<dbReference type="SUPFAM" id="SSF48013">
    <property type="entry name" value="NusB-like"/>
    <property type="match status" value="1"/>
</dbReference>
<organism evidence="8 9">
    <name type="scientific">Enterococcus italicus (strain DSM 15952 / CCUG 50447 / LMG 22039 / TP 1.5)</name>
    <dbReference type="NCBI Taxonomy" id="888064"/>
    <lineage>
        <taxon>Bacteria</taxon>
        <taxon>Bacillati</taxon>
        <taxon>Bacillota</taxon>
        <taxon>Bacilli</taxon>
        <taxon>Lactobacillales</taxon>
        <taxon>Enterococcaceae</taxon>
        <taxon>Enterococcus</taxon>
    </lineage>
</organism>
<dbReference type="Proteomes" id="UP000010296">
    <property type="component" value="Unassembled WGS sequence"/>
</dbReference>
<dbReference type="Pfam" id="PF01029">
    <property type="entry name" value="NusB"/>
    <property type="match status" value="1"/>
</dbReference>
<comment type="caution">
    <text evidence="8">The sequence shown here is derived from an EMBL/GenBank/DDBJ whole genome shotgun (WGS) entry which is preliminary data.</text>
</comment>
<keyword evidence="3 6" id="KW-0694">RNA-binding</keyword>
<reference evidence="8 9" key="1">
    <citation type="submission" date="2010-12" db="EMBL/GenBank/DDBJ databases">
        <authorList>
            <person name="Muzny D."/>
            <person name="Qin X."/>
            <person name="Deng J."/>
            <person name="Jiang H."/>
            <person name="Liu Y."/>
            <person name="Qu J."/>
            <person name="Song X.-Z."/>
            <person name="Zhang L."/>
            <person name="Thornton R."/>
            <person name="Coyle M."/>
            <person name="Francisco L."/>
            <person name="Jackson L."/>
            <person name="Javaid M."/>
            <person name="Korchina V."/>
            <person name="Kovar C."/>
            <person name="Mata R."/>
            <person name="Mathew T."/>
            <person name="Ngo R."/>
            <person name="Nguyen L."/>
            <person name="Nguyen N."/>
            <person name="Okwuonu G."/>
            <person name="Ongeri F."/>
            <person name="Pham C."/>
            <person name="Simmons D."/>
            <person name="Wilczek-Boney K."/>
            <person name="Hale W."/>
            <person name="Jakkamsetti A."/>
            <person name="Pham P."/>
            <person name="Ruth R."/>
            <person name="San Lucas F."/>
            <person name="Warren J."/>
            <person name="Zhang J."/>
            <person name="Zhao Z."/>
            <person name="Zhou C."/>
            <person name="Zhu D."/>
            <person name="Lee S."/>
            <person name="Bess C."/>
            <person name="Blankenburg K."/>
            <person name="Forbes L."/>
            <person name="Fu Q."/>
            <person name="Gubbala S."/>
            <person name="Hirani K."/>
            <person name="Jayaseelan J.C."/>
            <person name="Lara F."/>
            <person name="Munidasa M."/>
            <person name="Palculict T."/>
            <person name="Patil S."/>
            <person name="Pu L.-L."/>
            <person name="Saada N."/>
            <person name="Tang L."/>
            <person name="Weissenberger G."/>
            <person name="Zhu Y."/>
            <person name="Hemphill L."/>
            <person name="Shang Y."/>
            <person name="Youmans B."/>
            <person name="Ayvaz T."/>
            <person name="Ross M."/>
            <person name="Santibanez J."/>
            <person name="Aqrawi P."/>
            <person name="Gross S."/>
            <person name="Joshi V."/>
            <person name="Fowler G."/>
            <person name="Nazareth L."/>
            <person name="Reid J."/>
            <person name="Worley K."/>
            <person name="Petrosino J."/>
            <person name="Highlander S."/>
            <person name="Gibbs R."/>
        </authorList>
    </citation>
    <scope>NUCLEOTIDE SEQUENCE [LARGE SCALE GENOMIC DNA]</scope>
    <source>
        <strain evidence="9">DSM 15952 / CCUG 50447 / LMG 22039 / TP 1.5</strain>
    </source>
</reference>
<protein>
    <recommendedName>
        <fullName evidence="6">Transcription antitermination protein NusB</fullName>
    </recommendedName>
    <alternativeName>
        <fullName evidence="6">Antitermination factor NusB</fullName>
    </alternativeName>
</protein>
<dbReference type="EMBL" id="AEPV01000003">
    <property type="protein sequence ID" value="EFU75053.1"/>
    <property type="molecule type" value="Genomic_DNA"/>
</dbReference>